<name>A0ABW8DBA3_9GAMM</name>
<reference evidence="1 2" key="1">
    <citation type="submission" date="2024-08" db="EMBL/GenBank/DDBJ databases">
        <title>Draft Genome Sequence of Legionella lytica strain DSB2004, Isolated From a Fire Sprinkler System.</title>
        <authorList>
            <person name="Everhart A.D."/>
            <person name="Kidane D.T."/>
            <person name="Farone A.L."/>
            <person name="Farone M.B."/>
        </authorList>
    </citation>
    <scope>NUCLEOTIDE SEQUENCE [LARGE SCALE GENOMIC DNA]</scope>
    <source>
        <strain evidence="1 2">DSB2004</strain>
    </source>
</reference>
<evidence type="ECO:0000313" key="2">
    <source>
        <dbReference type="Proteomes" id="UP001615550"/>
    </source>
</evidence>
<dbReference type="EMBL" id="JBGORX010000011">
    <property type="protein sequence ID" value="MFJ1269983.1"/>
    <property type="molecule type" value="Genomic_DNA"/>
</dbReference>
<sequence length="64" mass="7271">MNNSQLSVSQPYDLLRQLRICAHNLLIAYDVTLNNDLWIAFEKAIGVCEALMIQSQMSPPKTIH</sequence>
<evidence type="ECO:0000313" key="1">
    <source>
        <dbReference type="EMBL" id="MFJ1269983.1"/>
    </source>
</evidence>
<dbReference type="Proteomes" id="UP001615550">
    <property type="component" value="Unassembled WGS sequence"/>
</dbReference>
<dbReference type="RefSeq" id="WP_400188795.1">
    <property type="nucleotide sequence ID" value="NZ_JBGORX010000011.1"/>
</dbReference>
<organism evidence="1 2">
    <name type="scientific">Legionella lytica</name>
    <dbReference type="NCBI Taxonomy" id="96232"/>
    <lineage>
        <taxon>Bacteria</taxon>
        <taxon>Pseudomonadati</taxon>
        <taxon>Pseudomonadota</taxon>
        <taxon>Gammaproteobacteria</taxon>
        <taxon>Legionellales</taxon>
        <taxon>Legionellaceae</taxon>
        <taxon>Legionella</taxon>
    </lineage>
</organism>
<gene>
    <name evidence="1" type="ORF">ACD661_15600</name>
</gene>
<proteinExistence type="predicted"/>
<protein>
    <submittedName>
        <fullName evidence="1">Uncharacterized protein</fullName>
    </submittedName>
</protein>
<accession>A0ABW8DBA3</accession>
<comment type="caution">
    <text evidence="1">The sequence shown here is derived from an EMBL/GenBank/DDBJ whole genome shotgun (WGS) entry which is preliminary data.</text>
</comment>
<keyword evidence="2" id="KW-1185">Reference proteome</keyword>